<comment type="pathway">
    <text evidence="2">Mycotoxin biosynthesis.</text>
</comment>
<keyword evidence="11" id="KW-1185">Reference proteome</keyword>
<evidence type="ECO:0000256" key="2">
    <source>
        <dbReference type="ARBA" id="ARBA00004685"/>
    </source>
</evidence>
<keyword evidence="8" id="KW-0503">Monooxygenase</keyword>
<feature type="binding site" description="axial binding residue" evidence="7">
    <location>
        <position position="447"/>
    </location>
    <ligand>
        <name>heme</name>
        <dbReference type="ChEBI" id="CHEBI:30413"/>
    </ligand>
    <ligandPart>
        <name>Fe</name>
        <dbReference type="ChEBI" id="CHEBI:18248"/>
    </ligandPart>
</feature>
<reference evidence="11" key="2">
    <citation type="journal article" date="2013" name="PLoS Genet.">
        <title>Comparative genome structure, secondary metabolite, and effector coding capacity across Cochliobolus pathogens.</title>
        <authorList>
            <person name="Condon B.J."/>
            <person name="Leng Y."/>
            <person name="Wu D."/>
            <person name="Bushley K.E."/>
            <person name="Ohm R.A."/>
            <person name="Otillar R."/>
            <person name="Martin J."/>
            <person name="Schackwitz W."/>
            <person name="Grimwood J."/>
            <person name="MohdZainudin N."/>
            <person name="Xue C."/>
            <person name="Wang R."/>
            <person name="Manning V.A."/>
            <person name="Dhillon B."/>
            <person name="Tu Z.J."/>
            <person name="Steffenson B.J."/>
            <person name="Salamov A."/>
            <person name="Sun H."/>
            <person name="Lowry S."/>
            <person name="LaButti K."/>
            <person name="Han J."/>
            <person name="Copeland A."/>
            <person name="Lindquist E."/>
            <person name="Barry K."/>
            <person name="Schmutz J."/>
            <person name="Baker S.E."/>
            <person name="Ciuffetti L.M."/>
            <person name="Grigoriev I.V."/>
            <person name="Zhong S."/>
            <person name="Turgeon B.G."/>
        </authorList>
    </citation>
    <scope>NUCLEOTIDE SEQUENCE [LARGE SCALE GENOMIC DNA]</scope>
    <source>
        <strain evidence="11">C5 / ATCC 48332 / race O</strain>
    </source>
</reference>
<keyword evidence="4 7" id="KW-0479">Metal-binding</keyword>
<dbReference type="PROSITE" id="PS00086">
    <property type="entry name" value="CYTOCHROME_P450"/>
    <property type="match status" value="1"/>
</dbReference>
<sequence>MDSQFAAQIMLVLQTTGMAAIIFFIAWIFVPRLQHRYYMSKLPTVTAGAAYTTTAGKIYKDGYKKFRDQAFTLINDQGNESVIIPPRFLPELRNLGEDVLNFSKGITDEMEIRYTKLVGESHAITDTLRTKLTSAIPRLHASMASNIELAIQIFLPPCDDWTEVNINEKLVPIIAKTSGSVFVGPEISSHPDYFNAACMYPVDVFNVVTAVKKISPWLKPFLALRTPEVLTLRKREELTKNVLRPIIEQRIAAKAKAKDPKWKEPEDLLQWIINRNAGKTSVDDIITGQLTLIFAAIHTTSTTLTNIMFTLVSKAEYIELLREEIRQAIAEEGGSITYRAVQKMEKLDSFMKEVLRFHASSITNMVRRVVKGITLSNGQYIPPGVMIEVASQAIYQDDQFYPPNPEVFDGLRAYKMRSTGKAADIARNQFVTANEENLAFGHGRHACPGRFFAALQMKIIIAHFLLNYDIKMPNGQTERHPQIEIGRLSIPYPAGQLLFKKRAAA</sequence>
<proteinExistence type="inferred from homology"/>
<dbReference type="GO" id="GO:0004497">
    <property type="term" value="F:monooxygenase activity"/>
    <property type="evidence" value="ECO:0007669"/>
    <property type="project" value="UniProtKB-KW"/>
</dbReference>
<evidence type="ECO:0000256" key="6">
    <source>
        <dbReference type="ARBA" id="ARBA00023004"/>
    </source>
</evidence>
<dbReference type="SUPFAM" id="SSF48264">
    <property type="entry name" value="Cytochrome P450"/>
    <property type="match status" value="1"/>
</dbReference>
<dbReference type="Pfam" id="PF00067">
    <property type="entry name" value="p450"/>
    <property type="match status" value="1"/>
</dbReference>
<keyword evidence="7 8" id="KW-0349">Heme</keyword>
<comment type="cofactor">
    <cofactor evidence="1 7">
        <name>heme</name>
        <dbReference type="ChEBI" id="CHEBI:30413"/>
    </cofactor>
</comment>
<gene>
    <name evidence="10" type="ORF">COCHEDRAFT_1225671</name>
</gene>
<dbReference type="AlphaFoldDB" id="M2TUA6"/>
<dbReference type="PRINTS" id="PR00385">
    <property type="entry name" value="P450"/>
</dbReference>
<dbReference type="Proteomes" id="UP000016936">
    <property type="component" value="Unassembled WGS sequence"/>
</dbReference>
<accession>M2TUA6</accession>
<dbReference type="eggNOG" id="KOG0684">
    <property type="taxonomic scope" value="Eukaryota"/>
</dbReference>
<dbReference type="GO" id="GO:0016705">
    <property type="term" value="F:oxidoreductase activity, acting on paired donors, with incorporation or reduction of molecular oxygen"/>
    <property type="evidence" value="ECO:0007669"/>
    <property type="project" value="InterPro"/>
</dbReference>
<organism evidence="10 11">
    <name type="scientific">Cochliobolus heterostrophus (strain C5 / ATCC 48332 / race O)</name>
    <name type="common">Southern corn leaf blight fungus</name>
    <name type="synonym">Bipolaris maydis</name>
    <dbReference type="NCBI Taxonomy" id="701091"/>
    <lineage>
        <taxon>Eukaryota</taxon>
        <taxon>Fungi</taxon>
        <taxon>Dikarya</taxon>
        <taxon>Ascomycota</taxon>
        <taxon>Pezizomycotina</taxon>
        <taxon>Dothideomycetes</taxon>
        <taxon>Pleosporomycetidae</taxon>
        <taxon>Pleosporales</taxon>
        <taxon>Pleosporineae</taxon>
        <taxon>Pleosporaceae</taxon>
        <taxon>Bipolaris</taxon>
    </lineage>
</organism>
<evidence type="ECO:0000256" key="4">
    <source>
        <dbReference type="ARBA" id="ARBA00022723"/>
    </source>
</evidence>
<keyword evidence="9" id="KW-0472">Membrane</keyword>
<dbReference type="InterPro" id="IPR036396">
    <property type="entry name" value="Cyt_P450_sf"/>
</dbReference>
<name>M2TUA6_COCH5</name>
<evidence type="ECO:0000256" key="1">
    <source>
        <dbReference type="ARBA" id="ARBA00001971"/>
    </source>
</evidence>
<protein>
    <submittedName>
        <fullName evidence="10">Uncharacterized protein</fullName>
    </submittedName>
</protein>
<evidence type="ECO:0000313" key="10">
    <source>
        <dbReference type="EMBL" id="EMD90119.1"/>
    </source>
</evidence>
<dbReference type="GO" id="GO:0005506">
    <property type="term" value="F:iron ion binding"/>
    <property type="evidence" value="ECO:0007669"/>
    <property type="project" value="InterPro"/>
</dbReference>
<evidence type="ECO:0000256" key="3">
    <source>
        <dbReference type="ARBA" id="ARBA00010617"/>
    </source>
</evidence>
<dbReference type="PRINTS" id="PR00465">
    <property type="entry name" value="EP450IV"/>
</dbReference>
<keyword evidence="6 7" id="KW-0408">Iron</keyword>
<evidence type="ECO:0000313" key="11">
    <source>
        <dbReference type="Proteomes" id="UP000016936"/>
    </source>
</evidence>
<dbReference type="Gene3D" id="1.10.630.10">
    <property type="entry name" value="Cytochrome P450"/>
    <property type="match status" value="1"/>
</dbReference>
<evidence type="ECO:0000256" key="7">
    <source>
        <dbReference type="PIRSR" id="PIRSR602403-1"/>
    </source>
</evidence>
<dbReference type="InterPro" id="IPR017972">
    <property type="entry name" value="Cyt_P450_CS"/>
</dbReference>
<comment type="similarity">
    <text evidence="3 8">Belongs to the cytochrome P450 family.</text>
</comment>
<feature type="transmembrane region" description="Helical" evidence="9">
    <location>
        <begin position="6"/>
        <end position="30"/>
    </location>
</feature>
<keyword evidence="9" id="KW-0812">Transmembrane</keyword>
<reference evidence="10 11" key="1">
    <citation type="journal article" date="2012" name="PLoS Pathog.">
        <title>Diverse lifestyles and strategies of plant pathogenesis encoded in the genomes of eighteen Dothideomycetes fungi.</title>
        <authorList>
            <person name="Ohm R.A."/>
            <person name="Feau N."/>
            <person name="Henrissat B."/>
            <person name="Schoch C.L."/>
            <person name="Horwitz B.A."/>
            <person name="Barry K.W."/>
            <person name="Condon B.J."/>
            <person name="Copeland A.C."/>
            <person name="Dhillon B."/>
            <person name="Glaser F."/>
            <person name="Hesse C.N."/>
            <person name="Kosti I."/>
            <person name="LaButti K."/>
            <person name="Lindquist E.A."/>
            <person name="Lucas S."/>
            <person name="Salamov A.A."/>
            <person name="Bradshaw R.E."/>
            <person name="Ciuffetti L."/>
            <person name="Hamelin R.C."/>
            <person name="Kema G.H.J."/>
            <person name="Lawrence C."/>
            <person name="Scott J.A."/>
            <person name="Spatafora J.W."/>
            <person name="Turgeon B.G."/>
            <person name="de Wit P.J.G.M."/>
            <person name="Zhong S."/>
            <person name="Goodwin S.B."/>
            <person name="Grigoriev I.V."/>
        </authorList>
    </citation>
    <scope>NUCLEOTIDE SEQUENCE [LARGE SCALE GENOMIC DNA]</scope>
    <source>
        <strain evidence="11">C5 / ATCC 48332 / race O</strain>
    </source>
</reference>
<dbReference type="STRING" id="701091.M2TUA6"/>
<dbReference type="InterPro" id="IPR001128">
    <property type="entry name" value="Cyt_P450"/>
</dbReference>
<evidence type="ECO:0000256" key="8">
    <source>
        <dbReference type="RuleBase" id="RU000461"/>
    </source>
</evidence>
<dbReference type="InterPro" id="IPR002403">
    <property type="entry name" value="Cyt_P450_E_grp-IV"/>
</dbReference>
<dbReference type="CDD" id="cd11041">
    <property type="entry name" value="CYP503A1-like"/>
    <property type="match status" value="1"/>
</dbReference>
<dbReference type="PANTHER" id="PTHR46206">
    <property type="entry name" value="CYTOCHROME P450"/>
    <property type="match status" value="1"/>
</dbReference>
<dbReference type="EMBL" id="KB445578">
    <property type="protein sequence ID" value="EMD90119.1"/>
    <property type="molecule type" value="Genomic_DNA"/>
</dbReference>
<keyword evidence="9" id="KW-1133">Transmembrane helix</keyword>
<evidence type="ECO:0000256" key="9">
    <source>
        <dbReference type="SAM" id="Phobius"/>
    </source>
</evidence>
<keyword evidence="5 8" id="KW-0560">Oxidoreductase</keyword>
<dbReference type="PANTHER" id="PTHR46206:SF7">
    <property type="entry name" value="P450, PUTATIVE (EUROFUNG)-RELATED"/>
    <property type="match status" value="1"/>
</dbReference>
<evidence type="ECO:0000256" key="5">
    <source>
        <dbReference type="ARBA" id="ARBA00023002"/>
    </source>
</evidence>
<dbReference type="OMA" id="CRSEQYL"/>
<dbReference type="HOGENOM" id="CLU_022195_0_0_1"/>
<dbReference type="GO" id="GO:0020037">
    <property type="term" value="F:heme binding"/>
    <property type="evidence" value="ECO:0007669"/>
    <property type="project" value="InterPro"/>
</dbReference>